<name>A0A5Q2F7R1_9CAUD</name>
<dbReference type="KEGG" id="vg:62682688"/>
<dbReference type="Proteomes" id="UP000345177">
    <property type="component" value="Segment"/>
</dbReference>
<dbReference type="GeneID" id="62682688"/>
<protein>
    <submittedName>
        <fullName evidence="1">Uncharacterized protein</fullName>
    </submittedName>
</protein>
<keyword evidence="2" id="KW-1185">Reference proteome</keyword>
<accession>A0A5Q2F7R1</accession>
<evidence type="ECO:0000313" key="1">
    <source>
        <dbReference type="EMBL" id="QGF20907.1"/>
    </source>
</evidence>
<evidence type="ECO:0000313" key="2">
    <source>
        <dbReference type="Proteomes" id="UP000345177"/>
    </source>
</evidence>
<sequence length="129" mass="14554">MTKSTQHVIVGTQAHNVIQAVKEVEKALRALMINIEALITEQSGIRAEAERILQEQEVDPVLAGQMWAYLGAYDRLSQQLFTRQQNGEERAIELTAHMLTLIHRADDLDVPFAAMAQFVDTHQEEDDAE</sequence>
<proteinExistence type="predicted"/>
<organism evidence="1 2">
    <name type="scientific">Serratia phage JS26</name>
    <dbReference type="NCBI Taxonomy" id="2315217"/>
    <lineage>
        <taxon>Viruses</taxon>
        <taxon>Duplodnaviria</taxon>
        <taxon>Heunggongvirae</taxon>
        <taxon>Uroviricota</taxon>
        <taxon>Caudoviricetes</taxon>
        <taxon>Casjensviridae</taxon>
        <taxon>Dunedinvirus</taxon>
        <taxon>Dunedinvirus JS26</taxon>
    </lineage>
</organism>
<dbReference type="EMBL" id="MN505213">
    <property type="protein sequence ID" value="QGF20907.1"/>
    <property type="molecule type" value="Genomic_DNA"/>
</dbReference>
<dbReference type="RefSeq" id="YP_010000048.1">
    <property type="nucleotide sequence ID" value="NC_053012.1"/>
</dbReference>
<reference evidence="1 2" key="1">
    <citation type="submission" date="2019-09" db="EMBL/GenBank/DDBJ databases">
        <title>Transcriptional response of Serratia to Siphovirus infection.</title>
        <authorList>
            <person name="Malone L.M."/>
            <person name="Fineran P.C."/>
        </authorList>
    </citation>
    <scope>NUCLEOTIDE SEQUENCE [LARGE SCALE GENOMIC DNA]</scope>
</reference>